<evidence type="ECO:0000313" key="2">
    <source>
        <dbReference type="EMBL" id="TGN85962.1"/>
    </source>
</evidence>
<dbReference type="CDD" id="cd04301">
    <property type="entry name" value="NAT_SF"/>
    <property type="match status" value="1"/>
</dbReference>
<dbReference type="Proteomes" id="UP000298513">
    <property type="component" value="Unassembled WGS sequence"/>
</dbReference>
<accession>A0A4Z1DQD0</accession>
<dbReference type="Gene3D" id="3.40.630.30">
    <property type="match status" value="1"/>
</dbReference>
<feature type="domain" description="N-acetyltransferase" evidence="1">
    <location>
        <begin position="14"/>
        <end position="164"/>
    </location>
</feature>
<dbReference type="EMBL" id="SRRU01000002">
    <property type="protein sequence ID" value="TGN85962.1"/>
    <property type="molecule type" value="Genomic_DNA"/>
</dbReference>
<reference evidence="2 3" key="1">
    <citation type="submission" date="2019-04" db="EMBL/GenBank/DDBJ databases">
        <title>Streptomyces sp. nov. Bv016 isolated from bark of Buahinia variegata.</title>
        <authorList>
            <person name="Kanchanasin P."/>
            <person name="Tanasupawat S."/>
            <person name="Yuki M."/>
            <person name="Kudo T."/>
        </authorList>
    </citation>
    <scope>NUCLEOTIDE SEQUENCE [LARGE SCALE GENOMIC DNA]</scope>
    <source>
        <strain evidence="2 3">JCM 4765</strain>
    </source>
</reference>
<dbReference type="InterPro" id="IPR000182">
    <property type="entry name" value="GNAT_dom"/>
</dbReference>
<sequence>MSEMWTVELPGERVLLREPGPADEAALLRLFEECEDWFTAATGLPSAPGDVQSLYYALPEGADPADKVLLLVERGGEVAGLVDAVRDWPEPGAVAVGLFLLAPWARGRGLGRVVAETLLGRGASRVTATVPAGWKAGERFLERLGFALEAPEGALRRAEWLRGS</sequence>
<dbReference type="RefSeq" id="WP_135790510.1">
    <property type="nucleotide sequence ID" value="NZ_BNBQ01000001.1"/>
</dbReference>
<organism evidence="2 3">
    <name type="scientific">Streptomyces griseoluteus</name>
    <dbReference type="NCBI Taxonomy" id="29306"/>
    <lineage>
        <taxon>Bacteria</taxon>
        <taxon>Bacillati</taxon>
        <taxon>Actinomycetota</taxon>
        <taxon>Actinomycetes</taxon>
        <taxon>Kitasatosporales</taxon>
        <taxon>Streptomycetaceae</taxon>
        <taxon>Streptomyces</taxon>
    </lineage>
</organism>
<name>A0A4Z1DQD0_STRGP</name>
<dbReference type="InterPro" id="IPR016181">
    <property type="entry name" value="Acyl_CoA_acyltransferase"/>
</dbReference>
<evidence type="ECO:0000259" key="1">
    <source>
        <dbReference type="PROSITE" id="PS51186"/>
    </source>
</evidence>
<comment type="caution">
    <text evidence="2">The sequence shown here is derived from an EMBL/GenBank/DDBJ whole genome shotgun (WGS) entry which is preliminary data.</text>
</comment>
<dbReference type="GO" id="GO:0016747">
    <property type="term" value="F:acyltransferase activity, transferring groups other than amino-acyl groups"/>
    <property type="evidence" value="ECO:0007669"/>
    <property type="project" value="InterPro"/>
</dbReference>
<proteinExistence type="predicted"/>
<dbReference type="PROSITE" id="PS51186">
    <property type="entry name" value="GNAT"/>
    <property type="match status" value="1"/>
</dbReference>
<gene>
    <name evidence="2" type="ORF">E5082_07715</name>
</gene>
<dbReference type="Pfam" id="PF00583">
    <property type="entry name" value="Acetyltransf_1"/>
    <property type="match status" value="1"/>
</dbReference>
<dbReference type="GeneID" id="91528802"/>
<dbReference type="AlphaFoldDB" id="A0A4Z1DQD0"/>
<evidence type="ECO:0000313" key="3">
    <source>
        <dbReference type="Proteomes" id="UP000298513"/>
    </source>
</evidence>
<keyword evidence="3" id="KW-1185">Reference proteome</keyword>
<protein>
    <submittedName>
        <fullName evidence="2">GNAT family N-acetyltransferase</fullName>
    </submittedName>
</protein>
<keyword evidence="2" id="KW-0808">Transferase</keyword>
<dbReference type="SUPFAM" id="SSF55729">
    <property type="entry name" value="Acyl-CoA N-acyltransferases (Nat)"/>
    <property type="match status" value="1"/>
</dbReference>